<evidence type="ECO:0000313" key="3">
    <source>
        <dbReference type="EMBL" id="KAG8380159.1"/>
    </source>
</evidence>
<dbReference type="EMBL" id="WHWC01000007">
    <property type="protein sequence ID" value="KAG8380159.1"/>
    <property type="molecule type" value="Genomic_DNA"/>
</dbReference>
<reference evidence="3" key="1">
    <citation type="submission" date="2019-10" db="EMBL/GenBank/DDBJ databases">
        <authorList>
            <person name="Zhang R."/>
            <person name="Pan Y."/>
            <person name="Wang J."/>
            <person name="Ma R."/>
            <person name="Yu S."/>
        </authorList>
    </citation>
    <scope>NUCLEOTIDE SEQUENCE</scope>
    <source>
        <strain evidence="3">LA-IB0</strain>
        <tissue evidence="3">Leaf</tissue>
    </source>
</reference>
<feature type="domain" description="AB hydrolase-1" evidence="2">
    <location>
        <begin position="84"/>
        <end position="316"/>
    </location>
</feature>
<dbReference type="GO" id="GO:0016787">
    <property type="term" value="F:hydrolase activity"/>
    <property type="evidence" value="ECO:0007669"/>
    <property type="project" value="UniProtKB-ARBA"/>
</dbReference>
<dbReference type="InterPro" id="IPR052370">
    <property type="entry name" value="Meta-cleavage_hydrolase"/>
</dbReference>
<dbReference type="InterPro" id="IPR000073">
    <property type="entry name" value="AB_hydrolase_1"/>
</dbReference>
<gene>
    <name evidence="3" type="ORF">BUALT_Bualt07G0164500</name>
</gene>
<evidence type="ECO:0000259" key="2">
    <source>
        <dbReference type="Pfam" id="PF12697"/>
    </source>
</evidence>
<keyword evidence="1" id="KW-0812">Transmembrane</keyword>
<sequence>MEALRQYLRHLLAFYLSVAAAISHYLFPKIQRFPIFVPIIDKILSLYFTFGCNLVQCTVDLDDQTTMHFWAPAHRRFDKPNLMMIHGYGGDPKWQFVYQVKELAESFNLYIPDLLFFGKSHTTCPNRSEAFQAECVGAGLKGLGVGRCSVYAISYGGYVGYRMAEMHPEMMEKVVIVSSGVGCTEDQKREQLKNVGCNALDLLLPDNPAGLRLLMETSVYKFIPFKYAPDFVLQEFIDAMCNNNRKGKQELVEHLLANKADFDVQTITQETLLIWGDKDKIFPLSFAHQLIRKLGPKAKLEVIPDSGHAVNIDAPGSLNALIKGFILHGSKSLK</sequence>
<dbReference type="SUPFAM" id="SSF53474">
    <property type="entry name" value="alpha/beta-Hydrolases"/>
    <property type="match status" value="1"/>
</dbReference>
<dbReference type="PRINTS" id="PR00111">
    <property type="entry name" value="ABHYDROLASE"/>
</dbReference>
<organism evidence="3 4">
    <name type="scientific">Buddleja alternifolia</name>
    <dbReference type="NCBI Taxonomy" id="168488"/>
    <lineage>
        <taxon>Eukaryota</taxon>
        <taxon>Viridiplantae</taxon>
        <taxon>Streptophyta</taxon>
        <taxon>Embryophyta</taxon>
        <taxon>Tracheophyta</taxon>
        <taxon>Spermatophyta</taxon>
        <taxon>Magnoliopsida</taxon>
        <taxon>eudicotyledons</taxon>
        <taxon>Gunneridae</taxon>
        <taxon>Pentapetalae</taxon>
        <taxon>asterids</taxon>
        <taxon>lamiids</taxon>
        <taxon>Lamiales</taxon>
        <taxon>Scrophulariaceae</taxon>
        <taxon>Buddlejeae</taxon>
        <taxon>Buddleja</taxon>
    </lineage>
</organism>
<dbReference type="AlphaFoldDB" id="A0AAV6XBB3"/>
<dbReference type="Proteomes" id="UP000826271">
    <property type="component" value="Unassembled WGS sequence"/>
</dbReference>
<dbReference type="PANTHER" id="PTHR43139">
    <property type="entry name" value="SI:DKEY-122A22.2"/>
    <property type="match status" value="1"/>
</dbReference>
<dbReference type="Gene3D" id="3.40.50.1820">
    <property type="entry name" value="alpha/beta hydrolase"/>
    <property type="match status" value="1"/>
</dbReference>
<name>A0AAV6XBB3_9LAMI</name>
<evidence type="ECO:0000256" key="1">
    <source>
        <dbReference type="SAM" id="Phobius"/>
    </source>
</evidence>
<accession>A0AAV6XBB3</accession>
<dbReference type="PANTHER" id="PTHR43139:SF37">
    <property type="entry name" value="ALPHA_BETA-HYDROLASES SUPERFAMILY PROTEIN"/>
    <property type="match status" value="1"/>
</dbReference>
<keyword evidence="4" id="KW-1185">Reference proteome</keyword>
<protein>
    <recommendedName>
        <fullName evidence="2">AB hydrolase-1 domain-containing protein</fullName>
    </recommendedName>
</protein>
<keyword evidence="1" id="KW-0472">Membrane</keyword>
<comment type="caution">
    <text evidence="3">The sequence shown here is derived from an EMBL/GenBank/DDBJ whole genome shotgun (WGS) entry which is preliminary data.</text>
</comment>
<dbReference type="InterPro" id="IPR029058">
    <property type="entry name" value="AB_hydrolase_fold"/>
</dbReference>
<evidence type="ECO:0000313" key="4">
    <source>
        <dbReference type="Proteomes" id="UP000826271"/>
    </source>
</evidence>
<keyword evidence="1" id="KW-1133">Transmembrane helix</keyword>
<feature type="transmembrane region" description="Helical" evidence="1">
    <location>
        <begin position="7"/>
        <end position="27"/>
    </location>
</feature>
<proteinExistence type="predicted"/>
<dbReference type="Pfam" id="PF12697">
    <property type="entry name" value="Abhydrolase_6"/>
    <property type="match status" value="1"/>
</dbReference>